<evidence type="ECO:0000256" key="2">
    <source>
        <dbReference type="SAM" id="Phobius"/>
    </source>
</evidence>
<evidence type="ECO:0000313" key="4">
    <source>
        <dbReference type="WBParaSite" id="nRc.2.0.1.t18212-RA"/>
    </source>
</evidence>
<keyword evidence="2" id="KW-1133">Transmembrane helix</keyword>
<keyword evidence="2" id="KW-0812">Transmembrane</keyword>
<evidence type="ECO:0000256" key="1">
    <source>
        <dbReference type="SAM" id="MobiDB-lite"/>
    </source>
</evidence>
<dbReference type="WBParaSite" id="nRc.2.0.1.t18212-RA">
    <property type="protein sequence ID" value="nRc.2.0.1.t18212-RA"/>
    <property type="gene ID" value="nRc.2.0.1.g18212"/>
</dbReference>
<evidence type="ECO:0000313" key="3">
    <source>
        <dbReference type="Proteomes" id="UP000887565"/>
    </source>
</evidence>
<feature type="compositionally biased region" description="Basic residues" evidence="1">
    <location>
        <begin position="85"/>
        <end position="94"/>
    </location>
</feature>
<dbReference type="AlphaFoldDB" id="A0A915IWL0"/>
<reference evidence="4" key="1">
    <citation type="submission" date="2022-11" db="UniProtKB">
        <authorList>
            <consortium name="WormBaseParasite"/>
        </authorList>
    </citation>
    <scope>IDENTIFICATION</scope>
</reference>
<feature type="compositionally biased region" description="Polar residues" evidence="1">
    <location>
        <begin position="95"/>
        <end position="113"/>
    </location>
</feature>
<name>A0A915IWL0_ROMCU</name>
<feature type="transmembrane region" description="Helical" evidence="2">
    <location>
        <begin position="38"/>
        <end position="61"/>
    </location>
</feature>
<keyword evidence="2" id="KW-0472">Membrane</keyword>
<organism evidence="3 4">
    <name type="scientific">Romanomermis culicivorax</name>
    <name type="common">Nematode worm</name>
    <dbReference type="NCBI Taxonomy" id="13658"/>
    <lineage>
        <taxon>Eukaryota</taxon>
        <taxon>Metazoa</taxon>
        <taxon>Ecdysozoa</taxon>
        <taxon>Nematoda</taxon>
        <taxon>Enoplea</taxon>
        <taxon>Dorylaimia</taxon>
        <taxon>Mermithida</taxon>
        <taxon>Mermithoidea</taxon>
        <taxon>Mermithidae</taxon>
        <taxon>Romanomermis</taxon>
    </lineage>
</organism>
<feature type="region of interest" description="Disordered" evidence="1">
    <location>
        <begin position="85"/>
        <end position="113"/>
    </location>
</feature>
<keyword evidence="3" id="KW-1185">Reference proteome</keyword>
<dbReference type="Proteomes" id="UP000887565">
    <property type="component" value="Unplaced"/>
</dbReference>
<protein>
    <submittedName>
        <fullName evidence="4">Uncharacterized protein</fullName>
    </submittedName>
</protein>
<feature type="transmembrane region" description="Helical" evidence="2">
    <location>
        <begin position="12"/>
        <end position="31"/>
    </location>
</feature>
<proteinExistence type="predicted"/>
<accession>A0A915IWL0</accession>
<sequence length="132" mass="15530">MEEWSSDGIVDSVVYFCFIFTVIAIDIDRCIFGRIPKYLLFVDCKTFLLLTIMFVFFIFFASSTLDTRSSSSHRYFKEKSDAVIRRSRPPRNGKKQQQFLTKTGEPSENRSTNRKIGSNMIRYCRIMLEHIE</sequence>